<evidence type="ECO:0000313" key="12">
    <source>
        <dbReference type="EMBL" id="KAJ8031186.1"/>
    </source>
</evidence>
<evidence type="ECO:0000256" key="3">
    <source>
        <dbReference type="ARBA" id="ARBA00022490"/>
    </source>
</evidence>
<feature type="region of interest" description="Disordered" evidence="10">
    <location>
        <begin position="703"/>
        <end position="784"/>
    </location>
</feature>
<dbReference type="EMBL" id="JAIZAY010000013">
    <property type="protein sequence ID" value="KAJ8031186.1"/>
    <property type="molecule type" value="Genomic_DNA"/>
</dbReference>
<keyword evidence="4" id="KW-0547">Nucleotide-binding</keyword>
<dbReference type="SUPFAM" id="SSF111126">
    <property type="entry name" value="Ligand-binding domain in the NO signalling and Golgi transport"/>
    <property type="match status" value="1"/>
</dbReference>
<comment type="subcellular location">
    <subcellularLocation>
        <location evidence="1">Cytoplasm</location>
    </subcellularLocation>
</comment>
<dbReference type="AlphaFoldDB" id="A0A9Q1H3R4"/>
<dbReference type="InterPro" id="IPR018297">
    <property type="entry name" value="A/G_cyclase_CS"/>
</dbReference>
<dbReference type="FunFam" id="3.90.1520.10:FF:000006">
    <property type="entry name" value="guanylate cyclase soluble subunit beta-2-like"/>
    <property type="match status" value="1"/>
</dbReference>
<dbReference type="GO" id="GO:0070482">
    <property type="term" value="P:response to oxygen levels"/>
    <property type="evidence" value="ECO:0007669"/>
    <property type="project" value="TreeGrafter"/>
</dbReference>
<dbReference type="GO" id="GO:0019934">
    <property type="term" value="P:cGMP-mediated signaling"/>
    <property type="evidence" value="ECO:0007669"/>
    <property type="project" value="TreeGrafter"/>
</dbReference>
<dbReference type="GO" id="GO:0005525">
    <property type="term" value="F:GTP binding"/>
    <property type="evidence" value="ECO:0007669"/>
    <property type="project" value="UniProtKB-KW"/>
</dbReference>
<dbReference type="Pfam" id="PF07701">
    <property type="entry name" value="HNOBA"/>
    <property type="match status" value="1"/>
</dbReference>
<evidence type="ECO:0000259" key="11">
    <source>
        <dbReference type="PROSITE" id="PS50125"/>
    </source>
</evidence>
<dbReference type="Gene3D" id="3.30.450.260">
    <property type="entry name" value="Haem NO binding associated domain"/>
    <property type="match status" value="1"/>
</dbReference>
<dbReference type="Proteomes" id="UP001152320">
    <property type="component" value="Chromosome 13"/>
</dbReference>
<dbReference type="PROSITE" id="PS50125">
    <property type="entry name" value="GUANYLATE_CYCLASE_2"/>
    <property type="match status" value="1"/>
</dbReference>
<evidence type="ECO:0000256" key="10">
    <source>
        <dbReference type="SAM" id="MobiDB-lite"/>
    </source>
</evidence>
<evidence type="ECO:0000256" key="9">
    <source>
        <dbReference type="SAM" id="Coils"/>
    </source>
</evidence>
<dbReference type="Gene3D" id="3.90.1520.10">
    <property type="entry name" value="H-NOX domain"/>
    <property type="match status" value="1"/>
</dbReference>
<sequence length="784" mass="89253">MYGFINLCVKALVVEKFGEEMWEKIRSVAEVKDSFISHDGYSDEITIKLVSAASTVVGVPPEAVLELFGEYFFTFCQRSGYDEMLRVLGGNLMSFLENLDALHSYLSFSYKQMEAPSFRCEQRPEDDALILHYYSHRKGLHPIVVGIVRAVAREFFDSDVKMEVLDESHEEERNGKKEHVTFAIFVRKRIHQQPPPPTIVVPEQTSKENQNSKKDNMKPAIDEVIDGANDTENRDIETENHSAESRSLMNLVSNFTPNYPDKLWLSQEVFCEYFPYHIVFDSNLMPLQTGLHIQRLIPKLQNTQTDTLDSFFKIIHPQIDWKLSSMRKFINMQFVLETKRSVIAQGWGDERPMLQLRGQMIWMESLDAMLYVCSPRVASLRELEDRCLHLSDIPQHDVTRDLILFNHQRLAEIELGKQLEQKKEELRNALNDLEAEKQKTDMLLHSMLPRQVADQLREGKKVEAAGEFSIVTILFSDIVSFTNICAECRPIDIVNMLNALYVRFDKLTSVHDVYKVETIGDAYMVVGGLPIPVPSHADRIANMALGMTVACQEVMSPVTREPIKIRVGIHSGPVVAGVVGRKMPRYCLFGDTVNTASRMESHGLPEKIHISNSSCQCLKSDDFEISERGEILVKGKGTMKTFFVHKNKKASMEEIMGKKRRTSTPEKRDSIKSDTNSIKFGNDAYNHHVDVISMVYNDEDRMSDFSKTPQRKLTTATSETTSDETKPEDHEEGTDVKEENSQSASTTEQSKQNEDGAAMNHDPLPFGRRSRRADISGSRTCVIL</sequence>
<dbReference type="InterPro" id="IPR029787">
    <property type="entry name" value="Nucleotide_cyclase"/>
</dbReference>
<dbReference type="FunFam" id="3.30.450.260:FF:000002">
    <property type="entry name" value="guanylate cyclase soluble subunit alpha-2"/>
    <property type="match status" value="1"/>
</dbReference>
<evidence type="ECO:0000313" key="13">
    <source>
        <dbReference type="Proteomes" id="UP001152320"/>
    </source>
</evidence>
<dbReference type="Pfam" id="PF00211">
    <property type="entry name" value="Guanylate_cyc"/>
    <property type="match status" value="1"/>
</dbReference>
<dbReference type="FunFam" id="3.30.70.1230:FF:000007">
    <property type="entry name" value="Guanylate cyclase soluble subunit alpha-3"/>
    <property type="match status" value="1"/>
</dbReference>
<evidence type="ECO:0000256" key="4">
    <source>
        <dbReference type="ARBA" id="ARBA00022741"/>
    </source>
</evidence>
<protein>
    <recommendedName>
        <fullName evidence="2">guanylate cyclase</fullName>
        <ecNumber evidence="2">4.6.1.2</ecNumber>
    </recommendedName>
</protein>
<dbReference type="SMART" id="SM00044">
    <property type="entry name" value="CYCc"/>
    <property type="match status" value="1"/>
</dbReference>
<dbReference type="PROSITE" id="PS00452">
    <property type="entry name" value="GUANYLATE_CYCLASE_1"/>
    <property type="match status" value="1"/>
</dbReference>
<dbReference type="EC" id="4.6.1.2" evidence="2"/>
<organism evidence="12 13">
    <name type="scientific">Holothuria leucospilota</name>
    <name type="common">Black long sea cucumber</name>
    <name type="synonym">Mertensiothuria leucospilota</name>
    <dbReference type="NCBI Taxonomy" id="206669"/>
    <lineage>
        <taxon>Eukaryota</taxon>
        <taxon>Metazoa</taxon>
        <taxon>Echinodermata</taxon>
        <taxon>Eleutherozoa</taxon>
        <taxon>Echinozoa</taxon>
        <taxon>Holothuroidea</taxon>
        <taxon>Aspidochirotacea</taxon>
        <taxon>Aspidochirotida</taxon>
        <taxon>Holothuriidae</taxon>
        <taxon>Holothuria</taxon>
    </lineage>
</organism>
<dbReference type="Pfam" id="PF07700">
    <property type="entry name" value="HNOB"/>
    <property type="match status" value="1"/>
</dbReference>
<dbReference type="CDD" id="cd07302">
    <property type="entry name" value="CHD"/>
    <property type="match status" value="1"/>
</dbReference>
<feature type="coiled-coil region" evidence="9">
    <location>
        <begin position="412"/>
        <end position="443"/>
    </location>
</feature>
<keyword evidence="3" id="KW-0963">Cytoplasm</keyword>
<dbReference type="GO" id="GO:0020037">
    <property type="term" value="F:heme binding"/>
    <property type="evidence" value="ECO:0007669"/>
    <property type="project" value="InterPro"/>
</dbReference>
<dbReference type="InterPro" id="IPR042463">
    <property type="entry name" value="HNOB_dom_associated_sf"/>
</dbReference>
<feature type="domain" description="Guanylate cyclase" evidence="11">
    <location>
        <begin position="472"/>
        <end position="600"/>
    </location>
</feature>
<keyword evidence="7" id="KW-0141">cGMP biosynthesis</keyword>
<keyword evidence="5" id="KW-0342">GTP-binding</keyword>
<comment type="caution">
    <text evidence="12">The sequence shown here is derived from an EMBL/GenBank/DDBJ whole genome shotgun (WGS) entry which is preliminary data.</text>
</comment>
<evidence type="ECO:0000256" key="5">
    <source>
        <dbReference type="ARBA" id="ARBA00023134"/>
    </source>
</evidence>
<evidence type="ECO:0000256" key="7">
    <source>
        <dbReference type="ARBA" id="ARBA00023293"/>
    </source>
</evidence>
<dbReference type="OrthoDB" id="6127067at2759"/>
<evidence type="ECO:0000256" key="1">
    <source>
        <dbReference type="ARBA" id="ARBA00004496"/>
    </source>
</evidence>
<keyword evidence="9" id="KW-0175">Coiled coil</keyword>
<feature type="region of interest" description="Disordered" evidence="10">
    <location>
        <begin position="195"/>
        <end position="216"/>
    </location>
</feature>
<reference evidence="12" key="1">
    <citation type="submission" date="2021-10" db="EMBL/GenBank/DDBJ databases">
        <title>Tropical sea cucumber genome reveals ecological adaptation and Cuvierian tubules defense mechanism.</title>
        <authorList>
            <person name="Chen T."/>
        </authorList>
    </citation>
    <scope>NUCLEOTIDE SEQUENCE</scope>
    <source>
        <strain evidence="12">Nanhai2018</strain>
        <tissue evidence="12">Muscle</tissue>
    </source>
</reference>
<dbReference type="Gene3D" id="3.30.70.1230">
    <property type="entry name" value="Nucleotide cyclase"/>
    <property type="match status" value="1"/>
</dbReference>
<accession>A0A9Q1H3R4</accession>
<keyword evidence="6 8" id="KW-0456">Lyase</keyword>
<proteinExistence type="inferred from homology"/>
<dbReference type="InterPro" id="IPR038158">
    <property type="entry name" value="H-NOX_domain_sf"/>
</dbReference>
<dbReference type="PANTHER" id="PTHR45655:SF13">
    <property type="entry name" value="SOLUBLE GUANYLATE CYCLASE GCY-32-RELATED"/>
    <property type="match status" value="1"/>
</dbReference>
<evidence type="ECO:0000256" key="2">
    <source>
        <dbReference type="ARBA" id="ARBA00012202"/>
    </source>
</evidence>
<dbReference type="InterPro" id="IPR001054">
    <property type="entry name" value="A/G_cyclase"/>
</dbReference>
<feature type="region of interest" description="Disordered" evidence="10">
    <location>
        <begin position="654"/>
        <end position="680"/>
    </location>
</feature>
<dbReference type="GO" id="GO:0008074">
    <property type="term" value="C:guanylate cyclase complex, soluble"/>
    <property type="evidence" value="ECO:0007669"/>
    <property type="project" value="TreeGrafter"/>
</dbReference>
<feature type="compositionally biased region" description="Basic and acidic residues" evidence="10">
    <location>
        <begin position="654"/>
        <end position="672"/>
    </location>
</feature>
<dbReference type="GO" id="GO:0004383">
    <property type="term" value="F:guanylate cyclase activity"/>
    <property type="evidence" value="ECO:0007669"/>
    <property type="project" value="UniProtKB-EC"/>
</dbReference>
<feature type="compositionally biased region" description="Polar residues" evidence="10">
    <location>
        <begin position="741"/>
        <end position="750"/>
    </location>
</feature>
<comment type="similarity">
    <text evidence="8">Belongs to the adenylyl cyclase class-4/guanylyl cyclase family.</text>
</comment>
<dbReference type="InterPro" id="IPR011645">
    <property type="entry name" value="HNOB_dom_associated"/>
</dbReference>
<keyword evidence="13" id="KW-1185">Reference proteome</keyword>
<evidence type="ECO:0000256" key="8">
    <source>
        <dbReference type="RuleBase" id="RU000405"/>
    </source>
</evidence>
<feature type="compositionally biased region" description="Basic and acidic residues" evidence="10">
    <location>
        <begin position="723"/>
        <end position="740"/>
    </location>
</feature>
<dbReference type="Gene3D" id="6.10.250.780">
    <property type="match status" value="1"/>
</dbReference>
<dbReference type="PANTHER" id="PTHR45655">
    <property type="entry name" value="GUANYLATE CYCLASE SOLUBLE SUBUNIT BETA-2"/>
    <property type="match status" value="1"/>
</dbReference>
<dbReference type="InterPro" id="IPR024096">
    <property type="entry name" value="NO_sig/Golgi_transp_ligand-bd"/>
</dbReference>
<name>A0A9Q1H3R4_HOLLE</name>
<dbReference type="InterPro" id="IPR011644">
    <property type="entry name" value="Heme_NO-bd"/>
</dbReference>
<dbReference type="SUPFAM" id="SSF55073">
    <property type="entry name" value="Nucleotide cyclase"/>
    <property type="match status" value="1"/>
</dbReference>
<gene>
    <name evidence="12" type="ORF">HOLleu_27833</name>
</gene>
<evidence type="ECO:0000256" key="6">
    <source>
        <dbReference type="ARBA" id="ARBA00023239"/>
    </source>
</evidence>